<evidence type="ECO:0000256" key="2">
    <source>
        <dbReference type="SAM" id="MobiDB-lite"/>
    </source>
</evidence>
<evidence type="ECO:0000313" key="5">
    <source>
        <dbReference type="Proteomes" id="UP000176996"/>
    </source>
</evidence>
<feature type="transmembrane region" description="Helical" evidence="3">
    <location>
        <begin position="317"/>
        <end position="340"/>
    </location>
</feature>
<dbReference type="Proteomes" id="UP000176996">
    <property type="component" value="Unassembled WGS sequence"/>
</dbReference>
<organism evidence="4 5">
    <name type="scientific">Candidatus Jorgensenbacteria bacterium RIFCSPLOWO2_01_FULL_45_25b</name>
    <dbReference type="NCBI Taxonomy" id="1798471"/>
    <lineage>
        <taxon>Bacteria</taxon>
        <taxon>Candidatus Joergenseniibacteriota</taxon>
    </lineage>
</organism>
<sequence length="677" mass="73864">MFKRFRTYLIGLLPLLGIVLLFPSPAFAFLPLVLGAVGEITKYFLIFVIIKYVGGMLFVVGGYFTNFFLELNFRILDAGSNQLILTGWGITRDLANLGFVLVMIVIAIGTILRSGSKYGAQALLPKLIAAAILVNFSLTISGVVLDFSHTMTRFFFAPVAGISSPDGNFRFQEVVETISGAFNPQKLLGDPGEPSPFDLEAPNPGITDYAVGFLTQQLFSILFTYVAAFVLFALALMFLFRFIVLSFLLVLAPLTWLFWVVPSLQGYFKEWWDKFLSWAFFAPASAFFIYLALLSVQKISSGSEKSADGFFQGNGPMALIIGQGVKMVVLTGFLFGALVIAKRLGIAGAAGAIGLAKKGQKTGQKWALGKGLQAGTAFPRSALGKKLTNSMQKDGKTPFGNFAKTALGIKSLGGLANRVGGHGEAQLAAASNKKLGGLSDERLANLVSTLGGSDLVYALEKLSKNKNIDMIPNSDKYIDDPYKNLFARMGKGQAFKDMEKTRGLNTEMAELSRQIEKLDEKSAEYAADLEKLSGELKQKSLEFFSSWSSADWGKFQINDAFGKNPFGMQNDAIAKQIQEAQAYGIVKNNTGDISKLLMGVKQKNFDVVQEAVKGVADTLPNDEKALKNRIEDVLKRTVDRRLAGINPEFDPSFGSEGRQRQQQPPQPPPQQPNNMPH</sequence>
<dbReference type="Pfam" id="PF19590">
    <property type="entry name" value="TrbL_3"/>
    <property type="match status" value="1"/>
</dbReference>
<name>A0A1F6BXL3_9BACT</name>
<protein>
    <submittedName>
        <fullName evidence="4">Uncharacterized protein</fullName>
    </submittedName>
</protein>
<dbReference type="InterPro" id="IPR045782">
    <property type="entry name" value="TrbL_3"/>
</dbReference>
<gene>
    <name evidence="4" type="ORF">A3A21_03885</name>
</gene>
<feature type="coiled-coil region" evidence="1">
    <location>
        <begin position="501"/>
        <end position="535"/>
    </location>
</feature>
<comment type="caution">
    <text evidence="4">The sequence shown here is derived from an EMBL/GenBank/DDBJ whole genome shotgun (WGS) entry which is preliminary data.</text>
</comment>
<feature type="region of interest" description="Disordered" evidence="2">
    <location>
        <begin position="641"/>
        <end position="677"/>
    </location>
</feature>
<accession>A0A1F6BXL3</accession>
<feature type="transmembrane region" description="Helical" evidence="3">
    <location>
        <begin position="127"/>
        <end position="145"/>
    </location>
</feature>
<keyword evidence="1" id="KW-0175">Coiled coil</keyword>
<feature type="transmembrane region" description="Helical" evidence="3">
    <location>
        <begin position="247"/>
        <end position="264"/>
    </location>
</feature>
<feature type="transmembrane region" description="Helical" evidence="3">
    <location>
        <begin position="276"/>
        <end position="296"/>
    </location>
</feature>
<evidence type="ECO:0000313" key="4">
    <source>
        <dbReference type="EMBL" id="OGG41267.1"/>
    </source>
</evidence>
<keyword evidence="3" id="KW-1133">Transmembrane helix</keyword>
<dbReference type="AlphaFoldDB" id="A0A1F6BXL3"/>
<dbReference type="STRING" id="1798471.A3A21_03885"/>
<feature type="transmembrane region" description="Helical" evidence="3">
    <location>
        <begin position="218"/>
        <end position="240"/>
    </location>
</feature>
<dbReference type="EMBL" id="MFKK01000013">
    <property type="protein sequence ID" value="OGG41267.1"/>
    <property type="molecule type" value="Genomic_DNA"/>
</dbReference>
<feature type="transmembrane region" description="Helical" evidence="3">
    <location>
        <begin position="97"/>
        <end position="115"/>
    </location>
</feature>
<keyword evidence="3" id="KW-0472">Membrane</keyword>
<feature type="transmembrane region" description="Helical" evidence="3">
    <location>
        <begin position="44"/>
        <end position="64"/>
    </location>
</feature>
<evidence type="ECO:0000256" key="3">
    <source>
        <dbReference type="SAM" id="Phobius"/>
    </source>
</evidence>
<proteinExistence type="predicted"/>
<keyword evidence="3" id="KW-0812">Transmembrane</keyword>
<reference evidence="4 5" key="1">
    <citation type="journal article" date="2016" name="Nat. Commun.">
        <title>Thousands of microbial genomes shed light on interconnected biogeochemical processes in an aquifer system.</title>
        <authorList>
            <person name="Anantharaman K."/>
            <person name="Brown C.T."/>
            <person name="Hug L.A."/>
            <person name="Sharon I."/>
            <person name="Castelle C.J."/>
            <person name="Probst A.J."/>
            <person name="Thomas B.C."/>
            <person name="Singh A."/>
            <person name="Wilkins M.J."/>
            <person name="Karaoz U."/>
            <person name="Brodie E.L."/>
            <person name="Williams K.H."/>
            <person name="Hubbard S.S."/>
            <person name="Banfield J.F."/>
        </authorList>
    </citation>
    <scope>NUCLEOTIDE SEQUENCE [LARGE SCALE GENOMIC DNA]</scope>
</reference>
<evidence type="ECO:0000256" key="1">
    <source>
        <dbReference type="SAM" id="Coils"/>
    </source>
</evidence>